<keyword evidence="5 9" id="KW-0418">Kinase</keyword>
<dbReference type="GO" id="GO:0004721">
    <property type="term" value="F:phosphoprotein phosphatase activity"/>
    <property type="evidence" value="ECO:0007669"/>
    <property type="project" value="TreeGrafter"/>
</dbReference>
<dbReference type="SMART" id="SM00388">
    <property type="entry name" value="HisKA"/>
    <property type="match status" value="1"/>
</dbReference>
<dbReference type="Gene3D" id="1.10.287.130">
    <property type="match status" value="1"/>
</dbReference>
<dbReference type="InterPro" id="IPR005467">
    <property type="entry name" value="His_kinase_dom"/>
</dbReference>
<dbReference type="Proteomes" id="UP000679220">
    <property type="component" value="Unassembled WGS sequence"/>
</dbReference>
<dbReference type="CDD" id="cd00075">
    <property type="entry name" value="HATPase"/>
    <property type="match status" value="1"/>
</dbReference>
<dbReference type="EMBL" id="JAGTAR010000043">
    <property type="protein sequence ID" value="MBR8537926.1"/>
    <property type="molecule type" value="Genomic_DNA"/>
</dbReference>
<dbReference type="Gene3D" id="3.30.565.10">
    <property type="entry name" value="Histidine kinase-like ATPase, C-terminal domain"/>
    <property type="match status" value="1"/>
</dbReference>
<dbReference type="AlphaFoldDB" id="A0A941F6S1"/>
<evidence type="ECO:0000256" key="5">
    <source>
        <dbReference type="ARBA" id="ARBA00022777"/>
    </source>
</evidence>
<dbReference type="PANTHER" id="PTHR45453:SF1">
    <property type="entry name" value="PHOSPHATE REGULON SENSOR PROTEIN PHOR"/>
    <property type="match status" value="1"/>
</dbReference>
<dbReference type="EC" id="2.7.13.3" evidence="2"/>
<dbReference type="InterPro" id="IPR003594">
    <property type="entry name" value="HATPase_dom"/>
</dbReference>
<keyword evidence="7" id="KW-0812">Transmembrane</keyword>
<evidence type="ECO:0000313" key="10">
    <source>
        <dbReference type="Proteomes" id="UP000679220"/>
    </source>
</evidence>
<organism evidence="9 10">
    <name type="scientific">Carboxylicivirga sediminis</name>
    <dbReference type="NCBI Taxonomy" id="2006564"/>
    <lineage>
        <taxon>Bacteria</taxon>
        <taxon>Pseudomonadati</taxon>
        <taxon>Bacteroidota</taxon>
        <taxon>Bacteroidia</taxon>
        <taxon>Marinilabiliales</taxon>
        <taxon>Marinilabiliaceae</taxon>
        <taxon>Carboxylicivirga</taxon>
    </lineage>
</organism>
<dbReference type="CDD" id="cd00082">
    <property type="entry name" value="HisKA"/>
    <property type="match status" value="1"/>
</dbReference>
<dbReference type="InterPro" id="IPR003661">
    <property type="entry name" value="HisK_dim/P_dom"/>
</dbReference>
<evidence type="ECO:0000256" key="4">
    <source>
        <dbReference type="ARBA" id="ARBA00022679"/>
    </source>
</evidence>
<dbReference type="PRINTS" id="PR00344">
    <property type="entry name" value="BCTRLSENSOR"/>
</dbReference>
<keyword evidence="10" id="KW-1185">Reference proteome</keyword>
<sequence>MSKKFILGLTIIMAIALVGITYIQAMWILNASKIEEEQFDKSAMQALDQVVVRLEKDEDMRFARSPQFSFDNSNVPAKLRSDNKYFKGKEKIDNGVVQEDISIQFNLNASGVYSFSQYFRDSLVTTFKGRTQYISSERSDPFTGAMSAIQNEWRRRYNKQREAQEKALLQDEPIENRIDVFRLEQYIFQHLEEKGIVVPFEFAIINSKGQTVHQTKNYEKHKPSDLYSSLLFPNDYHKQANYLKLHFPEKPNPILESMGLVVPSAAFTLIVILLSIVTIIIIVRQKRLDQIKNDFINNMTHEFKTPISTISLASQMLKDGSVAKTPKTLQHISGVIQDESKRLSFQVEKVLQMAIFEKGKSGLKLKRLDVNDLIHHVTNNFRIKVENQQGKIFERLEAKNSIITVDEVHFTNVIYNLLDNAVKYRKGAPVLYVKTWNKNNGIVISVKDNGMGISKDNLKRIFEKFYRVPTGNVHNVKGFGLGLAYVKKIIDDHGGQISVESEIEVGTKFDIFLPLKNTKEWKKNIKSS</sequence>
<keyword evidence="7" id="KW-1133">Transmembrane helix</keyword>
<evidence type="ECO:0000256" key="2">
    <source>
        <dbReference type="ARBA" id="ARBA00012438"/>
    </source>
</evidence>
<dbReference type="GO" id="GO:0005886">
    <property type="term" value="C:plasma membrane"/>
    <property type="evidence" value="ECO:0007669"/>
    <property type="project" value="TreeGrafter"/>
</dbReference>
<protein>
    <recommendedName>
        <fullName evidence="2">histidine kinase</fullName>
        <ecNumber evidence="2">2.7.13.3</ecNumber>
    </recommendedName>
</protein>
<keyword evidence="3" id="KW-0597">Phosphoprotein</keyword>
<dbReference type="GO" id="GO:0016036">
    <property type="term" value="P:cellular response to phosphate starvation"/>
    <property type="evidence" value="ECO:0007669"/>
    <property type="project" value="TreeGrafter"/>
</dbReference>
<evidence type="ECO:0000256" key="1">
    <source>
        <dbReference type="ARBA" id="ARBA00000085"/>
    </source>
</evidence>
<evidence type="ECO:0000259" key="8">
    <source>
        <dbReference type="PROSITE" id="PS50109"/>
    </source>
</evidence>
<dbReference type="Pfam" id="PF02518">
    <property type="entry name" value="HATPase_c"/>
    <property type="match status" value="1"/>
</dbReference>
<dbReference type="PROSITE" id="PS50109">
    <property type="entry name" value="HIS_KIN"/>
    <property type="match status" value="1"/>
</dbReference>
<dbReference type="SMART" id="SM00387">
    <property type="entry name" value="HATPase_c"/>
    <property type="match status" value="1"/>
</dbReference>
<keyword evidence="4" id="KW-0808">Transferase</keyword>
<evidence type="ECO:0000313" key="9">
    <source>
        <dbReference type="EMBL" id="MBR8537926.1"/>
    </source>
</evidence>
<reference evidence="9" key="2">
    <citation type="submission" date="2021-04" db="EMBL/GenBank/DDBJ databases">
        <authorList>
            <person name="Zhang T."/>
            <person name="Zhang Y."/>
            <person name="Lu D."/>
            <person name="Zuo D."/>
            <person name="Du Z."/>
        </authorList>
    </citation>
    <scope>NUCLEOTIDE SEQUENCE</scope>
    <source>
        <strain evidence="9">JR1</strain>
    </source>
</reference>
<name>A0A941F6S1_9BACT</name>
<comment type="catalytic activity">
    <reaction evidence="1">
        <text>ATP + protein L-histidine = ADP + protein N-phospho-L-histidine.</text>
        <dbReference type="EC" id="2.7.13.3"/>
    </reaction>
</comment>
<reference evidence="9" key="1">
    <citation type="journal article" date="2018" name="Int. J. Syst. Evol. Microbiol.">
        <title>Carboxylicivirga sediminis sp. nov., isolated from coastal sediment.</title>
        <authorList>
            <person name="Wang F.Q."/>
            <person name="Ren L.H."/>
            <person name="Zou R.J."/>
            <person name="Sun Y.Z."/>
            <person name="Liu X.J."/>
            <person name="Jiang F."/>
            <person name="Liu L.J."/>
        </authorList>
    </citation>
    <scope>NUCLEOTIDE SEQUENCE</scope>
    <source>
        <strain evidence="9">JR1</strain>
    </source>
</reference>
<dbReference type="SUPFAM" id="SSF47384">
    <property type="entry name" value="Homodimeric domain of signal transducing histidine kinase"/>
    <property type="match status" value="1"/>
</dbReference>
<feature type="domain" description="Histidine kinase" evidence="8">
    <location>
        <begin position="298"/>
        <end position="517"/>
    </location>
</feature>
<dbReference type="InterPro" id="IPR004358">
    <property type="entry name" value="Sig_transdc_His_kin-like_C"/>
</dbReference>
<comment type="caution">
    <text evidence="9">The sequence shown here is derived from an EMBL/GenBank/DDBJ whole genome shotgun (WGS) entry which is preliminary data.</text>
</comment>
<evidence type="ECO:0000256" key="6">
    <source>
        <dbReference type="ARBA" id="ARBA00023012"/>
    </source>
</evidence>
<dbReference type="PANTHER" id="PTHR45453">
    <property type="entry name" value="PHOSPHATE REGULON SENSOR PROTEIN PHOR"/>
    <property type="match status" value="1"/>
</dbReference>
<evidence type="ECO:0000256" key="3">
    <source>
        <dbReference type="ARBA" id="ARBA00022553"/>
    </source>
</evidence>
<dbReference type="RefSeq" id="WP_212192950.1">
    <property type="nucleotide sequence ID" value="NZ_JAGTAR010000043.1"/>
</dbReference>
<dbReference type="InterPro" id="IPR036890">
    <property type="entry name" value="HATPase_C_sf"/>
</dbReference>
<dbReference type="InterPro" id="IPR036097">
    <property type="entry name" value="HisK_dim/P_sf"/>
</dbReference>
<dbReference type="SUPFAM" id="SSF55874">
    <property type="entry name" value="ATPase domain of HSP90 chaperone/DNA topoisomerase II/histidine kinase"/>
    <property type="match status" value="1"/>
</dbReference>
<keyword evidence="6" id="KW-0902">Two-component regulatory system</keyword>
<proteinExistence type="predicted"/>
<dbReference type="GO" id="GO:0000155">
    <property type="term" value="F:phosphorelay sensor kinase activity"/>
    <property type="evidence" value="ECO:0007669"/>
    <property type="project" value="InterPro"/>
</dbReference>
<dbReference type="Pfam" id="PF00512">
    <property type="entry name" value="HisKA"/>
    <property type="match status" value="1"/>
</dbReference>
<dbReference type="FunFam" id="3.30.565.10:FF:000006">
    <property type="entry name" value="Sensor histidine kinase WalK"/>
    <property type="match status" value="1"/>
</dbReference>
<keyword evidence="7" id="KW-0472">Membrane</keyword>
<evidence type="ECO:0000256" key="7">
    <source>
        <dbReference type="SAM" id="Phobius"/>
    </source>
</evidence>
<dbReference type="InterPro" id="IPR050351">
    <property type="entry name" value="BphY/WalK/GraS-like"/>
</dbReference>
<gene>
    <name evidence="9" type="ORF">KDU71_20305</name>
</gene>
<feature type="transmembrane region" description="Helical" evidence="7">
    <location>
        <begin position="260"/>
        <end position="283"/>
    </location>
</feature>
<accession>A0A941F6S1</accession>